<evidence type="ECO:0000313" key="12">
    <source>
        <dbReference type="EMBL" id="MCO6042307.1"/>
    </source>
</evidence>
<dbReference type="RefSeq" id="WP_252850409.1">
    <property type="nucleotide sequence ID" value="NZ_JAMXLR010000003.1"/>
</dbReference>
<feature type="transmembrane region" description="Helical" evidence="11">
    <location>
        <begin position="747"/>
        <end position="768"/>
    </location>
</feature>
<dbReference type="NCBIfam" id="TIGR00813">
    <property type="entry name" value="sss"/>
    <property type="match status" value="1"/>
</dbReference>
<dbReference type="PANTHER" id="PTHR42985:SF40">
    <property type="entry name" value="LD47995P-RELATED"/>
    <property type="match status" value="1"/>
</dbReference>
<dbReference type="Gene3D" id="1.20.1730.10">
    <property type="entry name" value="Sodium/glucose cotransporter"/>
    <property type="match status" value="1"/>
</dbReference>
<evidence type="ECO:0000256" key="10">
    <source>
        <dbReference type="ARBA" id="ARBA00023201"/>
    </source>
</evidence>
<evidence type="ECO:0000313" key="13">
    <source>
        <dbReference type="Proteomes" id="UP001155241"/>
    </source>
</evidence>
<dbReference type="InterPro" id="IPR001734">
    <property type="entry name" value="Na/solute_symporter"/>
</dbReference>
<dbReference type="Gene3D" id="2.120.10.80">
    <property type="entry name" value="Kelch-type beta propeller"/>
    <property type="match status" value="2"/>
</dbReference>
<dbReference type="Pfam" id="PF00474">
    <property type="entry name" value="SSF"/>
    <property type="match status" value="1"/>
</dbReference>
<comment type="similarity">
    <text evidence="2">Belongs to the sodium:solute symporter (SSF) (TC 2.A.21) family.</text>
</comment>
<sequence>MLLLAAGVGAIAGASDTAPPDDLLHWQELPQLPDSLGIAGAYVGMVGDRLIVAGGSNFPDWEDPKQYLNTIYALDLAHRETADWRLVGRLPRPLAHGAAVGTPRGLFCMGGTDASGETAEAFWIEWHGDTNSAEVVTEPAALPSPRSYLAAAILGQKVYVAGGNHQGKQLEEFLCLDLDAPRNERGWQRLPTWEGPPRSGALLVPQWDGFADRLYLVSGKHGSEYLRDVHSFSPSEGTWRQQAEVPRAAFAAPVAAVGQSHLMVFSGSDGHDVDGIAELQPDYQFVRDVLVYHTITDTWSTMGKMPQGVAGTYAVSWHNSLFLPGGELRPRIRTPDGWQVTPQPAPPKFGMIDYVALVLYLASLAGIGFYCSRRENSSSDFFLGGKRLPWWAIGLSLMATQVSSIGFMAIPGKVFATNWVYFTGVATWFLVVPIVTRAYLPFFSRLKITSAYEYLEVRFNGAVRMLGATAFVLTQLGRMTIVLYLPAIALNAVTGIDVVWCIVLMGSLATAYTIAGGIEAVVWTDVLQAVMLLLGGLACITVVVLDLEGGLGELFAVASEHDKFRMVDPGWQFTTTALWVVLVGNLFQRLAMLTADQASVQRFLATKDQRSATRALWTDVAVSVPWAVLIYLLGTALYVFYRSNPALMDPGVRVDGIVPLFIAQQLPPGLSGFIIASIFAAAMSSLDSSMHSVATVLVTDFYARLRPERSDAARLHMARWITLALGCLATVSAILVKQFGILSSLDLFTTIVGLTIGIVAGLFVLGIFTARGNSSGAIMGVICSTVALYFVYGHVHFFLYSMIGVIVTTVAGYLFSLLLPGESTTAGLCLAVKQRSE</sequence>
<dbReference type="InterPro" id="IPR038377">
    <property type="entry name" value="Na/Glc_symporter_sf"/>
</dbReference>
<dbReference type="PROSITE" id="PS50283">
    <property type="entry name" value="NA_SOLUT_SYMP_3"/>
    <property type="match status" value="1"/>
</dbReference>
<dbReference type="Proteomes" id="UP001155241">
    <property type="component" value="Unassembled WGS sequence"/>
</dbReference>
<reference evidence="12" key="1">
    <citation type="submission" date="2022-06" db="EMBL/GenBank/DDBJ databases">
        <title>Aeoliella straminimaris, a novel planctomycete from sediments.</title>
        <authorList>
            <person name="Vitorino I.R."/>
            <person name="Lage O.M."/>
        </authorList>
    </citation>
    <scope>NUCLEOTIDE SEQUENCE</scope>
    <source>
        <strain evidence="12">ICT_H6.2</strain>
    </source>
</reference>
<dbReference type="InterPro" id="IPR015915">
    <property type="entry name" value="Kelch-typ_b-propeller"/>
</dbReference>
<feature type="transmembrane region" description="Helical" evidence="11">
    <location>
        <begin position="390"/>
        <end position="412"/>
    </location>
</feature>
<protein>
    <submittedName>
        <fullName evidence="12">Sodium/solute symporter</fullName>
    </submittedName>
</protein>
<organism evidence="12 13">
    <name type="scientific">Aeoliella straminimaris</name>
    <dbReference type="NCBI Taxonomy" id="2954799"/>
    <lineage>
        <taxon>Bacteria</taxon>
        <taxon>Pseudomonadati</taxon>
        <taxon>Planctomycetota</taxon>
        <taxon>Planctomycetia</taxon>
        <taxon>Pirellulales</taxon>
        <taxon>Lacipirellulaceae</taxon>
        <taxon>Aeoliella</taxon>
    </lineage>
</organism>
<keyword evidence="7" id="KW-0915">Sodium</keyword>
<evidence type="ECO:0000256" key="11">
    <source>
        <dbReference type="SAM" id="Phobius"/>
    </source>
</evidence>
<accession>A0A9X2F629</accession>
<keyword evidence="13" id="KW-1185">Reference proteome</keyword>
<feature type="transmembrane region" description="Helical" evidence="11">
    <location>
        <begin position="492"/>
        <end position="514"/>
    </location>
</feature>
<dbReference type="GO" id="GO:0015293">
    <property type="term" value="F:symporter activity"/>
    <property type="evidence" value="ECO:0007669"/>
    <property type="project" value="TreeGrafter"/>
</dbReference>
<dbReference type="InterPro" id="IPR051163">
    <property type="entry name" value="Sodium:Solute_Symporter_SSF"/>
</dbReference>
<feature type="transmembrane region" description="Helical" evidence="11">
    <location>
        <begin position="351"/>
        <end position="370"/>
    </location>
</feature>
<evidence type="ECO:0000256" key="3">
    <source>
        <dbReference type="ARBA" id="ARBA00022448"/>
    </source>
</evidence>
<evidence type="ECO:0000256" key="9">
    <source>
        <dbReference type="ARBA" id="ARBA00023136"/>
    </source>
</evidence>
<feature type="transmembrane region" description="Helical" evidence="11">
    <location>
        <begin position="576"/>
        <end position="595"/>
    </location>
</feature>
<dbReference type="InterPro" id="IPR011043">
    <property type="entry name" value="Gal_Oxase/kelch_b-propeller"/>
</dbReference>
<keyword evidence="4" id="KW-1003">Cell membrane</keyword>
<dbReference type="EMBL" id="JAMXLR010000003">
    <property type="protein sequence ID" value="MCO6042307.1"/>
    <property type="molecule type" value="Genomic_DNA"/>
</dbReference>
<dbReference type="Pfam" id="PF24681">
    <property type="entry name" value="Kelch_KLHDC2_KLHL20_DRC7"/>
    <property type="match status" value="1"/>
</dbReference>
<comment type="subcellular location">
    <subcellularLocation>
        <location evidence="1">Cell membrane</location>
        <topology evidence="1">Multi-pass membrane protein</topology>
    </subcellularLocation>
</comment>
<evidence type="ECO:0000256" key="2">
    <source>
        <dbReference type="ARBA" id="ARBA00006434"/>
    </source>
</evidence>
<keyword evidence="9 11" id="KW-0472">Membrane</keyword>
<name>A0A9X2F629_9BACT</name>
<feature type="transmembrane region" description="Helical" evidence="11">
    <location>
        <begin position="526"/>
        <end position="545"/>
    </location>
</feature>
<dbReference type="AlphaFoldDB" id="A0A9X2F629"/>
<evidence type="ECO:0000256" key="8">
    <source>
        <dbReference type="ARBA" id="ARBA00023065"/>
    </source>
</evidence>
<feature type="transmembrane region" description="Helical" evidence="11">
    <location>
        <begin position="798"/>
        <end position="819"/>
    </location>
</feature>
<keyword evidence="10" id="KW-0739">Sodium transport</keyword>
<dbReference type="GO" id="GO:0006814">
    <property type="term" value="P:sodium ion transport"/>
    <property type="evidence" value="ECO:0007669"/>
    <property type="project" value="UniProtKB-KW"/>
</dbReference>
<feature type="transmembrane region" description="Helical" evidence="11">
    <location>
        <begin position="418"/>
        <end position="440"/>
    </location>
</feature>
<dbReference type="GO" id="GO:0005886">
    <property type="term" value="C:plasma membrane"/>
    <property type="evidence" value="ECO:0007669"/>
    <property type="project" value="UniProtKB-SubCell"/>
</dbReference>
<feature type="transmembrane region" description="Helical" evidence="11">
    <location>
        <begin position="775"/>
        <end position="792"/>
    </location>
</feature>
<keyword evidence="5 11" id="KW-0812">Transmembrane</keyword>
<dbReference type="SUPFAM" id="SSF50965">
    <property type="entry name" value="Galactose oxidase, central domain"/>
    <property type="match status" value="1"/>
</dbReference>
<keyword evidence="6 11" id="KW-1133">Transmembrane helix</keyword>
<evidence type="ECO:0000256" key="5">
    <source>
        <dbReference type="ARBA" id="ARBA00022692"/>
    </source>
</evidence>
<evidence type="ECO:0000256" key="4">
    <source>
        <dbReference type="ARBA" id="ARBA00022475"/>
    </source>
</evidence>
<feature type="transmembrane region" description="Helical" evidence="11">
    <location>
        <begin position="720"/>
        <end position="741"/>
    </location>
</feature>
<evidence type="ECO:0000256" key="6">
    <source>
        <dbReference type="ARBA" id="ARBA00022989"/>
    </source>
</evidence>
<feature type="transmembrane region" description="Helical" evidence="11">
    <location>
        <begin position="616"/>
        <end position="641"/>
    </location>
</feature>
<feature type="transmembrane region" description="Helical" evidence="11">
    <location>
        <begin position="461"/>
        <end position="486"/>
    </location>
</feature>
<evidence type="ECO:0000256" key="1">
    <source>
        <dbReference type="ARBA" id="ARBA00004651"/>
    </source>
</evidence>
<proteinExistence type="inferred from homology"/>
<dbReference type="PANTHER" id="PTHR42985">
    <property type="entry name" value="SODIUM-COUPLED MONOCARBOXYLATE TRANSPORTER"/>
    <property type="match status" value="1"/>
</dbReference>
<comment type="caution">
    <text evidence="12">The sequence shown here is derived from an EMBL/GenBank/DDBJ whole genome shotgun (WGS) entry which is preliminary data.</text>
</comment>
<keyword evidence="8" id="KW-0406">Ion transport</keyword>
<keyword evidence="3" id="KW-0813">Transport</keyword>
<gene>
    <name evidence="12" type="ORF">NG895_00165</name>
</gene>
<evidence type="ECO:0000256" key="7">
    <source>
        <dbReference type="ARBA" id="ARBA00023053"/>
    </source>
</evidence>
<dbReference type="CDD" id="cd11495">
    <property type="entry name" value="SLC5sbd_NIS-like_u3"/>
    <property type="match status" value="1"/>
</dbReference>